<accession>A0A9D2N7H8</accession>
<dbReference type="EMBL" id="DWWU01000007">
    <property type="protein sequence ID" value="HJC14479.1"/>
    <property type="molecule type" value="Genomic_DNA"/>
</dbReference>
<dbReference type="PROSITE" id="PS51186">
    <property type="entry name" value="GNAT"/>
    <property type="match status" value="1"/>
</dbReference>
<protein>
    <submittedName>
        <fullName evidence="5">GNAT family N-acetyltransferase</fullName>
    </submittedName>
</protein>
<proteinExistence type="predicted"/>
<dbReference type="InterPro" id="IPR000182">
    <property type="entry name" value="GNAT_dom"/>
</dbReference>
<evidence type="ECO:0000259" key="4">
    <source>
        <dbReference type="PROSITE" id="PS51186"/>
    </source>
</evidence>
<organism evidence="5 6">
    <name type="scientific">Candidatus Fusicatenibacter intestinigallinarum</name>
    <dbReference type="NCBI Taxonomy" id="2838598"/>
    <lineage>
        <taxon>Bacteria</taxon>
        <taxon>Bacillati</taxon>
        <taxon>Bacillota</taxon>
        <taxon>Clostridia</taxon>
        <taxon>Lachnospirales</taxon>
        <taxon>Lachnospiraceae</taxon>
        <taxon>Fusicatenibacter</taxon>
    </lineage>
</organism>
<keyword evidence="1" id="KW-0808">Transferase</keyword>
<name>A0A9D2N7H8_9FIRM</name>
<feature type="region of interest" description="Disordered" evidence="3">
    <location>
        <begin position="1"/>
        <end position="26"/>
    </location>
</feature>
<comment type="caution">
    <text evidence="5">The sequence shown here is derived from an EMBL/GenBank/DDBJ whole genome shotgun (WGS) entry which is preliminary data.</text>
</comment>
<sequence length="220" mass="25602">MDNRKHMGNITDCGETGSGSRTVEQDGAGRELSETLVIRELDIEEYRGKTYEFVYETPGFYDFDVRENEFALEYKSFERPVRKSFTDSLISQWLESPCLYGAFRNGCLAGIAEGSMESWNNRFRINNFLIFEEFRRQGIGTLLMQRMLRRAREEKARMTVLETQSCNVNAIQFYRRCGFEIIGFDLYCYSNQDPQRGEVRIEMGTVQPGLCIHCTDRMNA</sequence>
<dbReference type="SUPFAM" id="SSF55729">
    <property type="entry name" value="Acyl-CoA N-acyltransferases (Nat)"/>
    <property type="match status" value="1"/>
</dbReference>
<dbReference type="InterPro" id="IPR016181">
    <property type="entry name" value="Acyl_CoA_acyltransferase"/>
</dbReference>
<feature type="domain" description="N-acetyltransferase" evidence="4">
    <location>
        <begin position="61"/>
        <end position="202"/>
    </location>
</feature>
<keyword evidence="2" id="KW-0012">Acyltransferase</keyword>
<dbReference type="Pfam" id="PF00583">
    <property type="entry name" value="Acetyltransf_1"/>
    <property type="match status" value="1"/>
</dbReference>
<dbReference type="PANTHER" id="PTHR43800">
    <property type="entry name" value="PEPTIDYL-LYSINE N-ACETYLTRANSFERASE YJAB"/>
    <property type="match status" value="1"/>
</dbReference>
<dbReference type="AlphaFoldDB" id="A0A9D2N7H8"/>
<evidence type="ECO:0000313" key="5">
    <source>
        <dbReference type="EMBL" id="HJC14479.1"/>
    </source>
</evidence>
<dbReference type="Gene3D" id="3.40.630.30">
    <property type="match status" value="1"/>
</dbReference>
<dbReference type="Proteomes" id="UP000823849">
    <property type="component" value="Unassembled WGS sequence"/>
</dbReference>
<reference evidence="5" key="1">
    <citation type="journal article" date="2021" name="PeerJ">
        <title>Extensive microbial diversity within the chicken gut microbiome revealed by metagenomics and culture.</title>
        <authorList>
            <person name="Gilroy R."/>
            <person name="Ravi A."/>
            <person name="Getino M."/>
            <person name="Pursley I."/>
            <person name="Horton D.L."/>
            <person name="Alikhan N.F."/>
            <person name="Baker D."/>
            <person name="Gharbi K."/>
            <person name="Hall N."/>
            <person name="Watson M."/>
            <person name="Adriaenssens E.M."/>
            <person name="Foster-Nyarko E."/>
            <person name="Jarju S."/>
            <person name="Secka A."/>
            <person name="Antonio M."/>
            <person name="Oren A."/>
            <person name="Chaudhuri R.R."/>
            <person name="La Ragione R."/>
            <person name="Hildebrand F."/>
            <person name="Pallen M.J."/>
        </authorList>
    </citation>
    <scope>NUCLEOTIDE SEQUENCE</scope>
    <source>
        <strain evidence="5">CHK185-5351</strain>
    </source>
</reference>
<evidence type="ECO:0000256" key="3">
    <source>
        <dbReference type="SAM" id="MobiDB-lite"/>
    </source>
</evidence>
<evidence type="ECO:0000256" key="1">
    <source>
        <dbReference type="ARBA" id="ARBA00022679"/>
    </source>
</evidence>
<gene>
    <name evidence="5" type="ORF">H9705_01445</name>
</gene>
<dbReference type="CDD" id="cd04301">
    <property type="entry name" value="NAT_SF"/>
    <property type="match status" value="1"/>
</dbReference>
<evidence type="ECO:0000313" key="6">
    <source>
        <dbReference type="Proteomes" id="UP000823849"/>
    </source>
</evidence>
<dbReference type="GO" id="GO:0016747">
    <property type="term" value="F:acyltransferase activity, transferring groups other than amino-acyl groups"/>
    <property type="evidence" value="ECO:0007669"/>
    <property type="project" value="InterPro"/>
</dbReference>
<dbReference type="PANTHER" id="PTHR43800:SF1">
    <property type="entry name" value="PEPTIDYL-LYSINE N-ACETYLTRANSFERASE YJAB"/>
    <property type="match status" value="1"/>
</dbReference>
<evidence type="ECO:0000256" key="2">
    <source>
        <dbReference type="ARBA" id="ARBA00023315"/>
    </source>
</evidence>
<reference evidence="5" key="2">
    <citation type="submission" date="2021-04" db="EMBL/GenBank/DDBJ databases">
        <authorList>
            <person name="Gilroy R."/>
        </authorList>
    </citation>
    <scope>NUCLEOTIDE SEQUENCE</scope>
    <source>
        <strain evidence="5">CHK185-5351</strain>
    </source>
</reference>